<dbReference type="InterPro" id="IPR017972">
    <property type="entry name" value="Cyt_P450_CS"/>
</dbReference>
<keyword evidence="11" id="KW-0503">Monooxygenase</keyword>
<dbReference type="PROSITE" id="PS00086">
    <property type="entry name" value="CYTOCHROME_P450"/>
    <property type="match status" value="1"/>
</dbReference>
<evidence type="ECO:0000256" key="7">
    <source>
        <dbReference type="ARBA" id="ARBA00023002"/>
    </source>
</evidence>
<evidence type="ECO:0000313" key="13">
    <source>
        <dbReference type="EMBL" id="KAI5061391.1"/>
    </source>
</evidence>
<keyword evidence="5" id="KW-0752">Steroid biosynthesis</keyword>
<dbReference type="OrthoDB" id="3945418at2759"/>
<keyword evidence="4 10" id="KW-0479">Metal-binding</keyword>
<dbReference type="GO" id="GO:0010268">
    <property type="term" value="P:brassinosteroid homeostasis"/>
    <property type="evidence" value="ECO:0007669"/>
    <property type="project" value="TreeGrafter"/>
</dbReference>
<evidence type="ECO:0000256" key="5">
    <source>
        <dbReference type="ARBA" id="ARBA00022955"/>
    </source>
</evidence>
<organism evidence="13 14">
    <name type="scientific">Adiantum capillus-veneris</name>
    <name type="common">Maidenhair fern</name>
    <dbReference type="NCBI Taxonomy" id="13818"/>
    <lineage>
        <taxon>Eukaryota</taxon>
        <taxon>Viridiplantae</taxon>
        <taxon>Streptophyta</taxon>
        <taxon>Embryophyta</taxon>
        <taxon>Tracheophyta</taxon>
        <taxon>Polypodiopsida</taxon>
        <taxon>Polypodiidae</taxon>
        <taxon>Polypodiales</taxon>
        <taxon>Pteridineae</taxon>
        <taxon>Pteridaceae</taxon>
        <taxon>Vittarioideae</taxon>
        <taxon>Adiantum</taxon>
    </lineage>
</organism>
<evidence type="ECO:0000256" key="6">
    <source>
        <dbReference type="ARBA" id="ARBA00022989"/>
    </source>
</evidence>
<evidence type="ECO:0000256" key="9">
    <source>
        <dbReference type="ARBA" id="ARBA00023136"/>
    </source>
</evidence>
<dbReference type="CDD" id="cd11043">
    <property type="entry name" value="CYP90-like"/>
    <property type="match status" value="1"/>
</dbReference>
<dbReference type="InterPro" id="IPR002401">
    <property type="entry name" value="Cyt_P450_E_grp-I"/>
</dbReference>
<dbReference type="GO" id="GO:0016020">
    <property type="term" value="C:membrane"/>
    <property type="evidence" value="ECO:0007669"/>
    <property type="project" value="UniProtKB-SubCell"/>
</dbReference>
<dbReference type="PANTHER" id="PTHR24286">
    <property type="entry name" value="CYTOCHROME P450 26"/>
    <property type="match status" value="1"/>
</dbReference>
<dbReference type="PRINTS" id="PR00385">
    <property type="entry name" value="P450"/>
</dbReference>
<name>A0A9D4Z6D5_ADICA</name>
<protein>
    <recommendedName>
        <fullName evidence="15">Cytochrome P450</fullName>
    </recommendedName>
</protein>
<feature type="transmembrane region" description="Helical" evidence="12">
    <location>
        <begin position="13"/>
        <end position="33"/>
    </location>
</feature>
<keyword evidence="10 11" id="KW-0349">Heme</keyword>
<evidence type="ECO:0000256" key="2">
    <source>
        <dbReference type="ARBA" id="ARBA00010617"/>
    </source>
</evidence>
<dbReference type="SUPFAM" id="SSF48264">
    <property type="entry name" value="Cytochrome P450"/>
    <property type="match status" value="1"/>
</dbReference>
<accession>A0A9D4Z6D5</accession>
<dbReference type="GO" id="GO:0016132">
    <property type="term" value="P:brassinosteroid biosynthetic process"/>
    <property type="evidence" value="ECO:0007669"/>
    <property type="project" value="TreeGrafter"/>
</dbReference>
<gene>
    <name evidence="13" type="ORF">GOP47_0023896</name>
</gene>
<evidence type="ECO:0000256" key="12">
    <source>
        <dbReference type="SAM" id="Phobius"/>
    </source>
</evidence>
<dbReference type="Proteomes" id="UP000886520">
    <property type="component" value="Chromosome 23"/>
</dbReference>
<keyword evidence="3 12" id="KW-0812">Transmembrane</keyword>
<dbReference type="GO" id="GO:0016125">
    <property type="term" value="P:sterol metabolic process"/>
    <property type="evidence" value="ECO:0007669"/>
    <property type="project" value="TreeGrafter"/>
</dbReference>
<proteinExistence type="inferred from homology"/>
<evidence type="ECO:0000256" key="3">
    <source>
        <dbReference type="ARBA" id="ARBA00022692"/>
    </source>
</evidence>
<dbReference type="InterPro" id="IPR001128">
    <property type="entry name" value="Cyt_P450"/>
</dbReference>
<comment type="subcellular location">
    <subcellularLocation>
        <location evidence="1">Membrane</location>
        <topology evidence="1">Single-pass membrane protein</topology>
    </subcellularLocation>
</comment>
<dbReference type="Gene3D" id="1.10.630.10">
    <property type="entry name" value="Cytochrome P450"/>
    <property type="match status" value="1"/>
</dbReference>
<evidence type="ECO:0000256" key="4">
    <source>
        <dbReference type="ARBA" id="ARBA00022723"/>
    </source>
</evidence>
<comment type="similarity">
    <text evidence="2 11">Belongs to the cytochrome P450 family.</text>
</comment>
<comment type="caution">
    <text evidence="13">The sequence shown here is derived from an EMBL/GenBank/DDBJ whole genome shotgun (WGS) entry which is preliminary data.</text>
</comment>
<keyword evidence="6 12" id="KW-1133">Transmembrane helix</keyword>
<comment type="cofactor">
    <cofactor evidence="10">
        <name>heme</name>
        <dbReference type="ChEBI" id="CHEBI:30413"/>
    </cofactor>
</comment>
<sequence length="479" mass="54233">MEINGLVERMSDNLVACAVAVVVGVGVVALFALSRAEHVKRMPPLVSRGWPLIGHTLHFIATHSVFELHPFIKHGIRRYGKVFQASLFGKRTIVSADTELTKLIIQGEGKTFRSAWPDSLIRILGQESLIVTSGEEHRHSRALLVAYMGSNRSKLSSFLPHIEAATLEIMSNWKSGSIISFKDEAKHFTFSVLCKIMISLGKKEVAQTHTLFETYDDSILSIPLNFPGTRYNKGLKARSKLVAIIQEIINKRRNQTKCDHENKDLLDYLLSNAQEYSDTKLQDFILTALFAGHSTSAIVLACIVKLLHDTPKALQEIMEEHEKIQKTKTQGEDLDMNDYMKMSFTQNVINETLRLVNLSLGLFKVALEDVELKGHFIPKGCIVFVSQIAVHFDSDVYPNPERFDPSRWKNIKSSPFVPFGGGIRLCPGAELARLEISIFLHYFLTHYRWTIEVENIQMLHTPFPTITKNLPIRVVRRKL</sequence>
<reference evidence="13" key="1">
    <citation type="submission" date="2021-01" db="EMBL/GenBank/DDBJ databases">
        <title>Adiantum capillus-veneris genome.</title>
        <authorList>
            <person name="Fang Y."/>
            <person name="Liao Q."/>
        </authorList>
    </citation>
    <scope>NUCLEOTIDE SEQUENCE</scope>
    <source>
        <strain evidence="13">H3</strain>
        <tissue evidence="13">Leaf</tissue>
    </source>
</reference>
<keyword evidence="5" id="KW-0444">Lipid biosynthesis</keyword>
<dbReference type="EMBL" id="JABFUD020000023">
    <property type="protein sequence ID" value="KAI5061391.1"/>
    <property type="molecule type" value="Genomic_DNA"/>
</dbReference>
<dbReference type="GO" id="GO:0016705">
    <property type="term" value="F:oxidoreductase activity, acting on paired donors, with incorporation or reduction of molecular oxygen"/>
    <property type="evidence" value="ECO:0007669"/>
    <property type="project" value="InterPro"/>
</dbReference>
<dbReference type="GO" id="GO:0005506">
    <property type="term" value="F:iron ion binding"/>
    <property type="evidence" value="ECO:0007669"/>
    <property type="project" value="InterPro"/>
</dbReference>
<evidence type="ECO:0000256" key="1">
    <source>
        <dbReference type="ARBA" id="ARBA00004167"/>
    </source>
</evidence>
<keyword evidence="8 10" id="KW-0408">Iron</keyword>
<dbReference type="PANTHER" id="PTHR24286:SF194">
    <property type="entry name" value="STEROID (22S)-HYDROXYLASE"/>
    <property type="match status" value="1"/>
</dbReference>
<feature type="binding site" description="axial binding residue" evidence="10">
    <location>
        <position position="426"/>
    </location>
    <ligand>
        <name>heme</name>
        <dbReference type="ChEBI" id="CHEBI:30413"/>
    </ligand>
    <ligandPart>
        <name>Fe</name>
        <dbReference type="ChEBI" id="CHEBI:18248"/>
    </ligandPart>
</feature>
<keyword evidence="9 12" id="KW-0472">Membrane</keyword>
<evidence type="ECO:0000313" key="14">
    <source>
        <dbReference type="Proteomes" id="UP000886520"/>
    </source>
</evidence>
<dbReference type="AlphaFoldDB" id="A0A9D4Z6D5"/>
<dbReference type="GO" id="GO:0004497">
    <property type="term" value="F:monooxygenase activity"/>
    <property type="evidence" value="ECO:0007669"/>
    <property type="project" value="UniProtKB-KW"/>
</dbReference>
<evidence type="ECO:0000256" key="10">
    <source>
        <dbReference type="PIRSR" id="PIRSR602401-1"/>
    </source>
</evidence>
<evidence type="ECO:0008006" key="15">
    <source>
        <dbReference type="Google" id="ProtNLM"/>
    </source>
</evidence>
<evidence type="ECO:0000256" key="8">
    <source>
        <dbReference type="ARBA" id="ARBA00023004"/>
    </source>
</evidence>
<dbReference type="InterPro" id="IPR036396">
    <property type="entry name" value="Cyt_P450_sf"/>
</dbReference>
<dbReference type="Pfam" id="PF00067">
    <property type="entry name" value="p450"/>
    <property type="match status" value="1"/>
</dbReference>
<evidence type="ECO:0000256" key="11">
    <source>
        <dbReference type="RuleBase" id="RU000461"/>
    </source>
</evidence>
<dbReference type="GO" id="GO:0020037">
    <property type="term" value="F:heme binding"/>
    <property type="evidence" value="ECO:0007669"/>
    <property type="project" value="InterPro"/>
</dbReference>
<keyword evidence="5" id="KW-0443">Lipid metabolism</keyword>
<keyword evidence="7 11" id="KW-0560">Oxidoreductase</keyword>
<keyword evidence="14" id="KW-1185">Reference proteome</keyword>
<dbReference type="PRINTS" id="PR00463">
    <property type="entry name" value="EP450I"/>
</dbReference>